<feature type="compositionally biased region" description="Polar residues" evidence="1">
    <location>
        <begin position="235"/>
        <end position="251"/>
    </location>
</feature>
<protein>
    <submittedName>
        <fullName evidence="2">Uncharacterized protein</fullName>
    </submittedName>
</protein>
<feature type="region of interest" description="Disordered" evidence="1">
    <location>
        <begin position="235"/>
        <end position="284"/>
    </location>
</feature>
<evidence type="ECO:0000313" key="3">
    <source>
        <dbReference type="Proteomes" id="UP000284375"/>
    </source>
</evidence>
<evidence type="ECO:0000256" key="1">
    <source>
        <dbReference type="SAM" id="MobiDB-lite"/>
    </source>
</evidence>
<gene>
    <name evidence="2" type="ORF">VSDG_08312</name>
</gene>
<reference evidence="2 3" key="1">
    <citation type="submission" date="2015-09" db="EMBL/GenBank/DDBJ databases">
        <title>Host preference determinants of Valsa canker pathogens revealed by comparative genomics.</title>
        <authorList>
            <person name="Yin Z."/>
            <person name="Huang L."/>
        </authorList>
    </citation>
    <scope>NUCLEOTIDE SEQUENCE [LARGE SCALE GENOMIC DNA]</scope>
    <source>
        <strain evidence="2 3">YSFL</strain>
    </source>
</reference>
<dbReference type="EMBL" id="LJZO01000048">
    <property type="protein sequence ID" value="ROV90702.1"/>
    <property type="molecule type" value="Genomic_DNA"/>
</dbReference>
<dbReference type="Proteomes" id="UP000284375">
    <property type="component" value="Unassembled WGS sequence"/>
</dbReference>
<feature type="region of interest" description="Disordered" evidence="1">
    <location>
        <begin position="85"/>
        <end position="165"/>
    </location>
</feature>
<sequence>MDNPLTRPSAHGFQKPQVFIKVEFGVSWSPQHAPRAHGYEYRSRALRERAPDFPRHVPAPTTNYLAASSIQQFQEAQVPQFYHQAHPEQMQTQQSSAHHDHNSRQAFSQPKPQRRREHRSRQVEFAPEPEFSQRERRVSRDERAASCDRHERGQSAPPPRSDNHWDVVQPRAEAQCSGGSSTACATVTRPVSNIWKELPEIPTRFRLGEEGMPWESCNIPVGWETYFEPDPLLQPASSRASPHPQHTQLYQETPPAPERNPTSPMVVRNESPIGSPQYGSENPERVRELEALGSAMMTVDNGFENQWWNQGERQPMPTALHPPPTTHDQVREQLALGWAMAQLPPGSVGDDISFVRPEQQGPATLPNMVVSPVSSYSGPLIQPGLSRTLSTRSDELWFTGGRYA</sequence>
<dbReference type="OrthoDB" id="5207413at2759"/>
<accession>A0A423VIF3</accession>
<comment type="caution">
    <text evidence="2">The sequence shown here is derived from an EMBL/GenBank/DDBJ whole genome shotgun (WGS) entry which is preliminary data.</text>
</comment>
<proteinExistence type="predicted"/>
<name>A0A423VIF3_CYTCH</name>
<feature type="compositionally biased region" description="Basic and acidic residues" evidence="1">
    <location>
        <begin position="131"/>
        <end position="153"/>
    </location>
</feature>
<dbReference type="AlphaFoldDB" id="A0A423VIF3"/>
<organism evidence="2 3">
    <name type="scientific">Cytospora chrysosperma</name>
    <name type="common">Cytospora canker fungus</name>
    <name type="synonym">Sphaeria chrysosperma</name>
    <dbReference type="NCBI Taxonomy" id="252740"/>
    <lineage>
        <taxon>Eukaryota</taxon>
        <taxon>Fungi</taxon>
        <taxon>Dikarya</taxon>
        <taxon>Ascomycota</taxon>
        <taxon>Pezizomycotina</taxon>
        <taxon>Sordariomycetes</taxon>
        <taxon>Sordariomycetidae</taxon>
        <taxon>Diaporthales</taxon>
        <taxon>Cytosporaceae</taxon>
        <taxon>Cytospora</taxon>
    </lineage>
</organism>
<keyword evidence="3" id="KW-1185">Reference proteome</keyword>
<evidence type="ECO:0000313" key="2">
    <source>
        <dbReference type="EMBL" id="ROV90702.1"/>
    </source>
</evidence>